<accession>A0A429Y7U6</accession>
<dbReference type="InterPro" id="IPR045527">
    <property type="entry name" value="DUF6470"/>
</dbReference>
<reference evidence="1" key="1">
    <citation type="submission" date="2018-12" db="EMBL/GenBank/DDBJ databases">
        <authorList>
            <person name="Sun L."/>
            <person name="Chen Z."/>
        </authorList>
    </citation>
    <scope>NUCLEOTIDE SEQUENCE [LARGE SCALE GENOMIC DNA]</scope>
    <source>
        <strain evidence="1">3-2-2</strain>
    </source>
</reference>
<dbReference type="RefSeq" id="WP_126047519.1">
    <property type="nucleotide sequence ID" value="NZ_QYTV02000001.1"/>
</dbReference>
<comment type="caution">
    <text evidence="1">The sequence shown here is derived from an EMBL/GenBank/DDBJ whole genome shotgun (WGS) entry which is preliminary data.</text>
</comment>
<evidence type="ECO:0000313" key="1">
    <source>
        <dbReference type="EMBL" id="RST77480.1"/>
    </source>
</evidence>
<proteinExistence type="predicted"/>
<name>A0A429Y7U6_9BACI</name>
<protein>
    <submittedName>
        <fullName evidence="1">Uncharacterized protein</fullName>
    </submittedName>
</protein>
<organism evidence="1 2">
    <name type="scientific">Siminovitchia acidinfaciens</name>
    <dbReference type="NCBI Taxonomy" id="2321395"/>
    <lineage>
        <taxon>Bacteria</taxon>
        <taxon>Bacillati</taxon>
        <taxon>Bacillota</taxon>
        <taxon>Bacilli</taxon>
        <taxon>Bacillales</taxon>
        <taxon>Bacillaceae</taxon>
        <taxon>Siminovitchia</taxon>
    </lineage>
</organism>
<dbReference type="AlphaFoldDB" id="A0A429Y7U6"/>
<evidence type="ECO:0000313" key="2">
    <source>
        <dbReference type="Proteomes" id="UP000287156"/>
    </source>
</evidence>
<dbReference type="Proteomes" id="UP000287156">
    <property type="component" value="Unassembled WGS sequence"/>
</dbReference>
<gene>
    <name evidence="1" type="ORF">D4T97_003070</name>
</gene>
<dbReference type="EMBL" id="QYTV02000001">
    <property type="protein sequence ID" value="RST77480.1"/>
    <property type="molecule type" value="Genomic_DNA"/>
</dbReference>
<dbReference type="OrthoDB" id="2112831at2"/>
<keyword evidence="2" id="KW-1185">Reference proteome</keyword>
<sequence>MRLIPQIRMESVMGQIGMRTRPARQTIEQPKAVLDIQQPPAEMHIERTPSKLTIDQTKAWEDMNLKSLPKVMEEFAQEGRSKAMEGTARRAEEGDELMRIEQGGNPITGLAKRNSERPEASFNIGFIPSPFSVKLNYEPSIVDIQWTRREPIIHVEPQKPVVEYEQGNVDIYMEREPSLKIDFINLET</sequence>
<dbReference type="Pfam" id="PF20074">
    <property type="entry name" value="DUF6470"/>
    <property type="match status" value="1"/>
</dbReference>